<gene>
    <name evidence="8" type="primary">rmuC</name>
    <name evidence="8" type="ORF">PP769_10985</name>
</gene>
<organism evidence="8 9">
    <name type="scientific">Candidatus Nitrospira allomarina</name>
    <dbReference type="NCBI Taxonomy" id="3020900"/>
    <lineage>
        <taxon>Bacteria</taxon>
        <taxon>Pseudomonadati</taxon>
        <taxon>Nitrospirota</taxon>
        <taxon>Nitrospiria</taxon>
        <taxon>Nitrospirales</taxon>
        <taxon>Nitrospiraceae</taxon>
        <taxon>Nitrospira</taxon>
    </lineage>
</organism>
<protein>
    <submittedName>
        <fullName evidence="8">DNA recombination protein RmuC</fullName>
    </submittedName>
</protein>
<dbReference type="GO" id="GO:0006310">
    <property type="term" value="P:DNA recombination"/>
    <property type="evidence" value="ECO:0007669"/>
    <property type="project" value="UniProtKB-KW"/>
</dbReference>
<evidence type="ECO:0000256" key="1">
    <source>
        <dbReference type="ARBA" id="ARBA00003416"/>
    </source>
</evidence>
<proteinExistence type="inferred from homology"/>
<dbReference type="InterPro" id="IPR003798">
    <property type="entry name" value="DNA_recombination_RmuC"/>
</dbReference>
<keyword evidence="7" id="KW-1133">Transmembrane helix</keyword>
<keyword evidence="9" id="KW-1185">Reference proteome</keyword>
<reference evidence="8 9" key="1">
    <citation type="submission" date="2023-01" db="EMBL/GenBank/DDBJ databases">
        <title>Cultivation and genomic characterization of new, ubiquitous marine nitrite-oxidizing bacteria from the Nitrospirales.</title>
        <authorList>
            <person name="Mueller A.J."/>
            <person name="Daebeler A."/>
            <person name="Herbold C.W."/>
            <person name="Kirkegaard R.H."/>
            <person name="Daims H."/>
        </authorList>
    </citation>
    <scope>NUCLEOTIDE SEQUENCE [LARGE SCALE GENOMIC DNA]</scope>
    <source>
        <strain evidence="8 9">VA</strain>
    </source>
</reference>
<evidence type="ECO:0000313" key="9">
    <source>
        <dbReference type="Proteomes" id="UP001302719"/>
    </source>
</evidence>
<feature type="coiled-coil region" evidence="5">
    <location>
        <begin position="47"/>
        <end position="109"/>
    </location>
</feature>
<dbReference type="EMBL" id="CP116967">
    <property type="protein sequence ID" value="WNM56506.1"/>
    <property type="molecule type" value="Genomic_DNA"/>
</dbReference>
<evidence type="ECO:0000256" key="5">
    <source>
        <dbReference type="SAM" id="Coils"/>
    </source>
</evidence>
<evidence type="ECO:0000256" key="7">
    <source>
        <dbReference type="SAM" id="Phobius"/>
    </source>
</evidence>
<evidence type="ECO:0000256" key="4">
    <source>
        <dbReference type="ARBA" id="ARBA00023172"/>
    </source>
</evidence>
<dbReference type="RefSeq" id="WP_312640098.1">
    <property type="nucleotide sequence ID" value="NZ_CP116967.1"/>
</dbReference>
<feature type="transmembrane region" description="Helical" evidence="7">
    <location>
        <begin position="12"/>
        <end position="32"/>
    </location>
</feature>
<evidence type="ECO:0000256" key="3">
    <source>
        <dbReference type="ARBA" id="ARBA00023054"/>
    </source>
</evidence>
<evidence type="ECO:0000256" key="2">
    <source>
        <dbReference type="ARBA" id="ARBA00009840"/>
    </source>
</evidence>
<dbReference type="PANTHER" id="PTHR30563">
    <property type="entry name" value="DNA RECOMBINATION PROTEIN RMUC"/>
    <property type="match status" value="1"/>
</dbReference>
<dbReference type="AlphaFoldDB" id="A0AA96JV48"/>
<keyword evidence="3 5" id="KW-0175">Coiled coil</keyword>
<accession>A0AA96JV48</accession>
<evidence type="ECO:0000313" key="8">
    <source>
        <dbReference type="EMBL" id="WNM56506.1"/>
    </source>
</evidence>
<dbReference type="Proteomes" id="UP001302719">
    <property type="component" value="Chromosome"/>
</dbReference>
<keyword evidence="7" id="KW-0472">Membrane</keyword>
<comment type="similarity">
    <text evidence="2">Belongs to the RmuC family.</text>
</comment>
<name>A0AA96JV48_9BACT</name>
<comment type="function">
    <text evidence="1">Involved in DNA recombination.</text>
</comment>
<keyword evidence="7" id="KW-0812">Transmembrane</keyword>
<sequence length="474" mass="52793">MIASYDPQLLWILVAGLLVGGTIAWGICSILYRGRRIQALQETATRFASAQAQTGELRTQLATLQQERDRIHQEFRLMEVAKVSAETNLENTQRHLAEQRALLEDAKMTLSDTFRSLASEALAGNNRGFLTLAEEKFKALKDEATASFDQRQTSIESLLQPLTESLRTYQKESQALEDKRLRELSVVGEQLRQLASAQTTLQAETAKLVNALRSPQVRGRWGEIALRRTAELAGMSENCDFFEQESVSTETGRLRPDMIVKLPAGRDVVVDSKVPLSAFLDSLETHTDEDREAALNRHLGQVKRHISQLASKEYWDQFPAAPEFVVLFIPNDSFLAAAAERDPSLVESALTKKVVIATPTTFIALLRAIAYGWRQEQVAEGAQRISILGQELADRLGTLAEHFGRIGQALGRTVESYNATVTSLENRIWPTARKFKTLGISAKKDLMDLKSVEHMPRPPGEMEPPPEDFPPASS</sequence>
<evidence type="ECO:0000256" key="6">
    <source>
        <dbReference type="SAM" id="MobiDB-lite"/>
    </source>
</evidence>
<feature type="compositionally biased region" description="Pro residues" evidence="6">
    <location>
        <begin position="457"/>
        <end position="474"/>
    </location>
</feature>
<dbReference type="KEGG" id="nall:PP769_10985"/>
<keyword evidence="4" id="KW-0233">DNA recombination</keyword>
<feature type="region of interest" description="Disordered" evidence="6">
    <location>
        <begin position="452"/>
        <end position="474"/>
    </location>
</feature>
<dbReference type="Pfam" id="PF02646">
    <property type="entry name" value="RmuC"/>
    <property type="match status" value="1"/>
</dbReference>
<dbReference type="PANTHER" id="PTHR30563:SF0">
    <property type="entry name" value="DNA RECOMBINATION PROTEIN RMUC"/>
    <property type="match status" value="1"/>
</dbReference>